<dbReference type="Gene3D" id="1.10.1740.10">
    <property type="match status" value="1"/>
</dbReference>
<dbReference type="Pfam" id="PF04542">
    <property type="entry name" value="Sigma70_r2"/>
    <property type="match status" value="1"/>
</dbReference>
<keyword evidence="2" id="KW-0805">Transcription regulation</keyword>
<dbReference type="GO" id="GO:0003677">
    <property type="term" value="F:DNA binding"/>
    <property type="evidence" value="ECO:0007669"/>
    <property type="project" value="InterPro"/>
</dbReference>
<dbReference type="InterPro" id="IPR013325">
    <property type="entry name" value="RNA_pol_sigma_r2"/>
</dbReference>
<evidence type="ECO:0000256" key="3">
    <source>
        <dbReference type="ARBA" id="ARBA00023082"/>
    </source>
</evidence>
<dbReference type="Gene3D" id="1.10.10.10">
    <property type="entry name" value="Winged helix-like DNA-binding domain superfamily/Winged helix DNA-binding domain"/>
    <property type="match status" value="1"/>
</dbReference>
<gene>
    <name evidence="7" type="ORF">KSF_077130</name>
</gene>
<dbReference type="InterPro" id="IPR013249">
    <property type="entry name" value="RNA_pol_sigma70_r4_t2"/>
</dbReference>
<sequence>MSQPLYMDDVDEQPIAALYQQYAPGIFTYLRLHLRSREDAEDVLAEVFLRSFENASFHQLSEQQQRLWLWRVARNKLADHYRIAARRPTVDLDAFAEEIYDDEELSPERLAERGEEYLRLSEALGELSPMQQQILRLRLVNGLRCVDIAQQLGKSEGAIRTLFSRTLNLLRSIYTQQEGKSYD</sequence>
<dbReference type="RefSeq" id="WP_220208447.1">
    <property type="nucleotide sequence ID" value="NZ_BNJK01000002.1"/>
</dbReference>
<evidence type="ECO:0000259" key="5">
    <source>
        <dbReference type="Pfam" id="PF04542"/>
    </source>
</evidence>
<organism evidence="7 8">
    <name type="scientific">Reticulibacter mediterranei</name>
    <dbReference type="NCBI Taxonomy" id="2778369"/>
    <lineage>
        <taxon>Bacteria</taxon>
        <taxon>Bacillati</taxon>
        <taxon>Chloroflexota</taxon>
        <taxon>Ktedonobacteria</taxon>
        <taxon>Ktedonobacterales</taxon>
        <taxon>Reticulibacteraceae</taxon>
        <taxon>Reticulibacter</taxon>
    </lineage>
</organism>
<dbReference type="AlphaFoldDB" id="A0A8J3IVN1"/>
<dbReference type="InterPro" id="IPR036388">
    <property type="entry name" value="WH-like_DNA-bd_sf"/>
</dbReference>
<comment type="caution">
    <text evidence="7">The sequence shown here is derived from an EMBL/GenBank/DDBJ whole genome shotgun (WGS) entry which is preliminary data.</text>
</comment>
<dbReference type="InterPro" id="IPR039425">
    <property type="entry name" value="RNA_pol_sigma-70-like"/>
</dbReference>
<dbReference type="NCBIfam" id="TIGR02937">
    <property type="entry name" value="sigma70-ECF"/>
    <property type="match status" value="1"/>
</dbReference>
<accession>A0A8J3IVN1</accession>
<dbReference type="EMBL" id="BNJK01000002">
    <property type="protein sequence ID" value="GHO97665.1"/>
    <property type="molecule type" value="Genomic_DNA"/>
</dbReference>
<dbReference type="Proteomes" id="UP000597444">
    <property type="component" value="Unassembled WGS sequence"/>
</dbReference>
<evidence type="ECO:0000256" key="4">
    <source>
        <dbReference type="ARBA" id="ARBA00023163"/>
    </source>
</evidence>
<feature type="domain" description="RNA polymerase sigma-70 region 2" evidence="5">
    <location>
        <begin position="18"/>
        <end position="86"/>
    </location>
</feature>
<protein>
    <submittedName>
        <fullName evidence="7">DNA-directed RNA polymerase sigma-70 factor</fullName>
    </submittedName>
</protein>
<dbReference type="Pfam" id="PF08281">
    <property type="entry name" value="Sigma70_r4_2"/>
    <property type="match status" value="1"/>
</dbReference>
<evidence type="ECO:0000313" key="8">
    <source>
        <dbReference type="Proteomes" id="UP000597444"/>
    </source>
</evidence>
<dbReference type="SUPFAM" id="SSF88946">
    <property type="entry name" value="Sigma2 domain of RNA polymerase sigma factors"/>
    <property type="match status" value="1"/>
</dbReference>
<evidence type="ECO:0000313" key="7">
    <source>
        <dbReference type="EMBL" id="GHO97665.1"/>
    </source>
</evidence>
<dbReference type="PANTHER" id="PTHR43133">
    <property type="entry name" value="RNA POLYMERASE ECF-TYPE SIGMA FACTO"/>
    <property type="match status" value="1"/>
</dbReference>
<dbReference type="GO" id="GO:0000428">
    <property type="term" value="C:DNA-directed RNA polymerase complex"/>
    <property type="evidence" value="ECO:0007669"/>
    <property type="project" value="UniProtKB-KW"/>
</dbReference>
<dbReference type="GO" id="GO:0016987">
    <property type="term" value="F:sigma factor activity"/>
    <property type="evidence" value="ECO:0007669"/>
    <property type="project" value="UniProtKB-KW"/>
</dbReference>
<evidence type="ECO:0000256" key="2">
    <source>
        <dbReference type="ARBA" id="ARBA00023015"/>
    </source>
</evidence>
<keyword evidence="7" id="KW-0240">DNA-directed RNA polymerase</keyword>
<comment type="similarity">
    <text evidence="1">Belongs to the sigma-70 factor family. ECF subfamily.</text>
</comment>
<reference evidence="7" key="1">
    <citation type="submission" date="2020-10" db="EMBL/GenBank/DDBJ databases">
        <title>Taxonomic study of unclassified bacteria belonging to the class Ktedonobacteria.</title>
        <authorList>
            <person name="Yabe S."/>
            <person name="Wang C.M."/>
            <person name="Zheng Y."/>
            <person name="Sakai Y."/>
            <person name="Cavaletti L."/>
            <person name="Monciardini P."/>
            <person name="Donadio S."/>
        </authorList>
    </citation>
    <scope>NUCLEOTIDE SEQUENCE</scope>
    <source>
        <strain evidence="7">ID150040</strain>
    </source>
</reference>
<keyword evidence="4" id="KW-0804">Transcription</keyword>
<dbReference type="PANTHER" id="PTHR43133:SF57">
    <property type="entry name" value="RNA POLYMERASE SIGMA-70 FACTOR"/>
    <property type="match status" value="1"/>
</dbReference>
<keyword evidence="3" id="KW-0731">Sigma factor</keyword>
<evidence type="ECO:0000259" key="6">
    <source>
        <dbReference type="Pfam" id="PF08281"/>
    </source>
</evidence>
<proteinExistence type="inferred from homology"/>
<name>A0A8J3IVN1_9CHLR</name>
<dbReference type="GO" id="GO:0006352">
    <property type="term" value="P:DNA-templated transcription initiation"/>
    <property type="evidence" value="ECO:0007669"/>
    <property type="project" value="InterPro"/>
</dbReference>
<dbReference type="InterPro" id="IPR007627">
    <property type="entry name" value="RNA_pol_sigma70_r2"/>
</dbReference>
<evidence type="ECO:0000256" key="1">
    <source>
        <dbReference type="ARBA" id="ARBA00010641"/>
    </source>
</evidence>
<feature type="domain" description="RNA polymerase sigma factor 70 region 4 type 2" evidence="6">
    <location>
        <begin position="118"/>
        <end position="167"/>
    </location>
</feature>
<dbReference type="InterPro" id="IPR013324">
    <property type="entry name" value="RNA_pol_sigma_r3/r4-like"/>
</dbReference>
<dbReference type="SUPFAM" id="SSF88659">
    <property type="entry name" value="Sigma3 and sigma4 domains of RNA polymerase sigma factors"/>
    <property type="match status" value="1"/>
</dbReference>
<dbReference type="InterPro" id="IPR014284">
    <property type="entry name" value="RNA_pol_sigma-70_dom"/>
</dbReference>
<keyword evidence="8" id="KW-1185">Reference proteome</keyword>